<evidence type="ECO:0000256" key="2">
    <source>
        <dbReference type="SAM" id="Phobius"/>
    </source>
</evidence>
<reference evidence="3 4" key="1">
    <citation type="submission" date="2018-04" db="EMBL/GenBank/DDBJ databases">
        <title>Genomic Encyclopedia of Type Strains, Phase IV (KMG-IV): sequencing the most valuable type-strain genomes for metagenomic binning, comparative biology and taxonomic classification.</title>
        <authorList>
            <person name="Goeker M."/>
        </authorList>
    </citation>
    <scope>NUCLEOTIDE SEQUENCE [LARGE SCALE GENOMIC DNA]</scope>
    <source>
        <strain evidence="3 4">DSM 7138</strain>
    </source>
</reference>
<dbReference type="Pfam" id="PF10947">
    <property type="entry name" value="DUF2628"/>
    <property type="match status" value="1"/>
</dbReference>
<dbReference type="InterPro" id="IPR024399">
    <property type="entry name" value="DUF2628"/>
</dbReference>
<proteinExistence type="predicted"/>
<gene>
    <name evidence="3" type="ORF">C7449_10315</name>
</gene>
<name>A0A2T5BAJ3_MYCDI</name>
<dbReference type="Proteomes" id="UP000241247">
    <property type="component" value="Unassembled WGS sequence"/>
</dbReference>
<evidence type="ECO:0000313" key="3">
    <source>
        <dbReference type="EMBL" id="PTM96002.1"/>
    </source>
</evidence>
<dbReference type="RefSeq" id="WP_170115820.1">
    <property type="nucleotide sequence ID" value="NZ_JBHEEX010000009.1"/>
</dbReference>
<keyword evidence="4" id="KW-1185">Reference proteome</keyword>
<keyword evidence="2" id="KW-1133">Transmembrane helix</keyword>
<sequence length="155" mass="16522">MTASFLILTPPGEPAATESAAFVRDGFRWTAFFFPALWLLAHRLWLWGAIALALQIAATVLTGSPGLELAGWTLALTVSVLTALEGPYALARAREASDWTLRSVITARDLETAEHIYYSEHAPPEKPAAYALPASDTSSKAAPPPAIGLLGYDGD</sequence>
<feature type="transmembrane region" description="Helical" evidence="2">
    <location>
        <begin position="69"/>
        <end position="91"/>
    </location>
</feature>
<evidence type="ECO:0000313" key="4">
    <source>
        <dbReference type="Proteomes" id="UP000241247"/>
    </source>
</evidence>
<keyword evidence="2" id="KW-0812">Transmembrane</keyword>
<dbReference type="EMBL" id="PZZZ01000003">
    <property type="protein sequence ID" value="PTM96002.1"/>
    <property type="molecule type" value="Genomic_DNA"/>
</dbReference>
<organism evidence="3 4">
    <name type="scientific">Mycoplana dimorpha</name>
    <dbReference type="NCBI Taxonomy" id="28320"/>
    <lineage>
        <taxon>Bacteria</taxon>
        <taxon>Pseudomonadati</taxon>
        <taxon>Pseudomonadota</taxon>
        <taxon>Alphaproteobacteria</taxon>
        <taxon>Hyphomicrobiales</taxon>
        <taxon>Rhizobiaceae</taxon>
        <taxon>Mycoplana</taxon>
    </lineage>
</organism>
<comment type="caution">
    <text evidence="3">The sequence shown here is derived from an EMBL/GenBank/DDBJ whole genome shotgun (WGS) entry which is preliminary data.</text>
</comment>
<accession>A0A2T5BAJ3</accession>
<feature type="region of interest" description="Disordered" evidence="1">
    <location>
        <begin position="128"/>
        <end position="147"/>
    </location>
</feature>
<dbReference type="AlphaFoldDB" id="A0A2T5BAJ3"/>
<protein>
    <submittedName>
        <fullName evidence="3">Uncharacterized protein DUF2628</fullName>
    </submittedName>
</protein>
<evidence type="ECO:0000256" key="1">
    <source>
        <dbReference type="SAM" id="MobiDB-lite"/>
    </source>
</evidence>
<keyword evidence="2" id="KW-0472">Membrane</keyword>